<accession>A0ABP0ZQB9</accession>
<dbReference type="Pfam" id="PF24807">
    <property type="entry name" value="WD40_CDC20-Fz"/>
    <property type="match status" value="1"/>
</dbReference>
<sequence length="513" mass="56504">MSSSPRKSVIGDRFIPSSSSLSAYKVSNSTIPNFSTFSSSGGGGAGGGGGDISSIDLSSRDDSFYARTFPAQEPNGSFTSQESSRSCISRSLPRCLSPLDLHHDVVAEALEFDQNSKVFRFNYTYQAPPPGRPVEHRSRDRISEKIKKGSSKKSEPPVQSILANDILQAPGLRNDYYSNLVSWSSRTNRVIVGLSSKIYIWGGDDYVNLVNCDNEELVTAISCCPMGYLVLVATANGSIIIIDQKDDRNEVVCEFQLNHGRCIFCFAWFDSEDYFLAGDDSGEVYIFEKIIANFNCVKIQIVNSFKCHQQQICGLALNMKNDEVAVGANDNCCTIWNLQDFRAPLLKFVLPHNAAIKALAYCPWTTSLLATGGGSKDRKIRFWHTASGTLLKEFYTDGQITSIIWSRYKKEIVATFGFGGSTKSNLMRVYSYPQMIPILEVNASQSLRILSAATSPDFCSICVATNDSTIRIYDLWHISSEIASNPSCRVSGAYGSEIIELAEGIHKSLSVIR</sequence>
<dbReference type="EMBL" id="OZ022408">
    <property type="protein sequence ID" value="CAK9439121.1"/>
    <property type="molecule type" value="Genomic_DNA"/>
</dbReference>
<reference evidence="6 7" key="1">
    <citation type="submission" date="2024-03" db="EMBL/GenBank/DDBJ databases">
        <authorList>
            <person name="Brejova B."/>
        </authorList>
    </citation>
    <scope>NUCLEOTIDE SEQUENCE [LARGE SCALE GENOMIC DNA]</scope>
    <source>
        <strain evidence="6 7">CBS 14171</strain>
    </source>
</reference>
<feature type="compositionally biased region" description="Gly residues" evidence="4">
    <location>
        <begin position="40"/>
        <end position="51"/>
    </location>
</feature>
<dbReference type="InterPro" id="IPR056150">
    <property type="entry name" value="WD40_CDC20-Fz"/>
</dbReference>
<evidence type="ECO:0000256" key="1">
    <source>
        <dbReference type="ARBA" id="ARBA00006445"/>
    </source>
</evidence>
<dbReference type="InterPro" id="IPR033010">
    <property type="entry name" value="Cdc20/Fizzy"/>
</dbReference>
<keyword evidence="3" id="KW-0677">Repeat</keyword>
<feature type="region of interest" description="Disordered" evidence="4">
    <location>
        <begin position="129"/>
        <end position="156"/>
    </location>
</feature>
<evidence type="ECO:0000256" key="4">
    <source>
        <dbReference type="SAM" id="MobiDB-lite"/>
    </source>
</evidence>
<dbReference type="GeneID" id="92208541"/>
<evidence type="ECO:0000259" key="5">
    <source>
        <dbReference type="Pfam" id="PF24807"/>
    </source>
</evidence>
<protein>
    <recommendedName>
        <fullName evidence="5">CDC20/Fizzy WD40 domain-containing protein</fullName>
    </recommendedName>
</protein>
<evidence type="ECO:0000313" key="7">
    <source>
        <dbReference type="Proteomes" id="UP001497383"/>
    </source>
</evidence>
<organism evidence="6 7">
    <name type="scientific">Lodderomyces beijingensis</name>
    <dbReference type="NCBI Taxonomy" id="1775926"/>
    <lineage>
        <taxon>Eukaryota</taxon>
        <taxon>Fungi</taxon>
        <taxon>Dikarya</taxon>
        <taxon>Ascomycota</taxon>
        <taxon>Saccharomycotina</taxon>
        <taxon>Pichiomycetes</taxon>
        <taxon>Debaryomycetaceae</taxon>
        <taxon>Candida/Lodderomyces clade</taxon>
        <taxon>Lodderomyces</taxon>
    </lineage>
</organism>
<feature type="compositionally biased region" description="Basic and acidic residues" evidence="4">
    <location>
        <begin position="133"/>
        <end position="155"/>
    </location>
</feature>
<evidence type="ECO:0000313" key="6">
    <source>
        <dbReference type="EMBL" id="CAK9439121.1"/>
    </source>
</evidence>
<dbReference type="SUPFAM" id="SSF50978">
    <property type="entry name" value="WD40 repeat-like"/>
    <property type="match status" value="1"/>
</dbReference>
<dbReference type="RefSeq" id="XP_066830283.1">
    <property type="nucleotide sequence ID" value="XM_066973445.1"/>
</dbReference>
<comment type="similarity">
    <text evidence="1">Belongs to the WD repeat CDC20/Fizzy family.</text>
</comment>
<keyword evidence="7" id="KW-1185">Reference proteome</keyword>
<gene>
    <name evidence="6" type="ORF">LODBEIA_P33450</name>
</gene>
<dbReference type="InterPro" id="IPR001680">
    <property type="entry name" value="WD40_rpt"/>
</dbReference>
<dbReference type="Proteomes" id="UP001497383">
    <property type="component" value="Chromosome 4"/>
</dbReference>
<dbReference type="Gene3D" id="2.130.10.10">
    <property type="entry name" value="YVTN repeat-like/Quinoprotein amine dehydrogenase"/>
    <property type="match status" value="1"/>
</dbReference>
<dbReference type="SMART" id="SM00320">
    <property type="entry name" value="WD40"/>
    <property type="match status" value="6"/>
</dbReference>
<keyword evidence="2" id="KW-0853">WD repeat</keyword>
<proteinExistence type="inferred from homology"/>
<name>A0ABP0ZQB9_9ASCO</name>
<dbReference type="PANTHER" id="PTHR19918">
    <property type="entry name" value="CELL DIVISION CYCLE 20 CDC20 FIZZY -RELATED"/>
    <property type="match status" value="1"/>
</dbReference>
<dbReference type="InterPro" id="IPR036322">
    <property type="entry name" value="WD40_repeat_dom_sf"/>
</dbReference>
<dbReference type="InterPro" id="IPR015943">
    <property type="entry name" value="WD40/YVTN_repeat-like_dom_sf"/>
</dbReference>
<evidence type="ECO:0000256" key="3">
    <source>
        <dbReference type="ARBA" id="ARBA00022737"/>
    </source>
</evidence>
<feature type="domain" description="CDC20/Fizzy WD40" evidence="5">
    <location>
        <begin position="167"/>
        <end position="473"/>
    </location>
</feature>
<feature type="region of interest" description="Disordered" evidence="4">
    <location>
        <begin position="35"/>
        <end position="55"/>
    </location>
</feature>
<dbReference type="PANTHER" id="PTHR19918:SF5">
    <property type="entry name" value="MEIOSIS-SPECIFIC APC_C ACTIVATOR PROTEIN AMA1"/>
    <property type="match status" value="1"/>
</dbReference>
<evidence type="ECO:0000256" key="2">
    <source>
        <dbReference type="ARBA" id="ARBA00022574"/>
    </source>
</evidence>